<dbReference type="RefSeq" id="WP_065576855.1">
    <property type="nucleotide sequence ID" value="NZ_JBNGCH010000517.1"/>
</dbReference>
<feature type="transmembrane region" description="Helical" evidence="6">
    <location>
        <begin position="364"/>
        <end position="385"/>
    </location>
</feature>
<comment type="subcellular location">
    <subcellularLocation>
        <location evidence="1">Cell membrane</location>
        <topology evidence="1">Multi-pass membrane protein</topology>
    </subcellularLocation>
</comment>
<name>A0A1B9QYF8_9VIBR</name>
<comment type="caution">
    <text evidence="7">The sequence shown here is derived from an EMBL/GenBank/DDBJ whole genome shotgun (WGS) entry which is preliminary data.</text>
</comment>
<keyword evidence="8" id="KW-1185">Reference proteome</keyword>
<feature type="transmembrane region" description="Helical" evidence="6">
    <location>
        <begin position="278"/>
        <end position="295"/>
    </location>
</feature>
<evidence type="ECO:0000256" key="1">
    <source>
        <dbReference type="ARBA" id="ARBA00004651"/>
    </source>
</evidence>
<feature type="transmembrane region" description="Helical" evidence="6">
    <location>
        <begin position="165"/>
        <end position="184"/>
    </location>
</feature>
<keyword evidence="5 6" id="KW-0472">Membrane</keyword>
<dbReference type="Gene3D" id="1.20.1250.20">
    <property type="entry name" value="MFS general substrate transporter like domains"/>
    <property type="match status" value="1"/>
</dbReference>
<keyword evidence="4 6" id="KW-1133">Transmembrane helix</keyword>
<feature type="transmembrane region" description="Helical" evidence="6">
    <location>
        <begin position="139"/>
        <end position="159"/>
    </location>
</feature>
<evidence type="ECO:0000313" key="8">
    <source>
        <dbReference type="Proteomes" id="UP000093173"/>
    </source>
</evidence>
<dbReference type="SUPFAM" id="SSF103473">
    <property type="entry name" value="MFS general substrate transporter"/>
    <property type="match status" value="1"/>
</dbReference>
<protein>
    <submittedName>
        <fullName evidence="7">MFS transporter</fullName>
    </submittedName>
</protein>
<evidence type="ECO:0000256" key="6">
    <source>
        <dbReference type="SAM" id="Phobius"/>
    </source>
</evidence>
<sequence length="404" mass="44904">MKNKTIPYLTGRLFDGISSGLFMMALPWVMLQTPNMGTFVALVALACTVVSFLLTPLFSTYIDRHSRKFLLILNQGIQSLTAGVVMLAYWYDWSSYWLLAGAQLFIWVSSNFAWAANNAFTQENYDRDEYAAISSYQEIVMQGTTLGAGALGVMLLQIWGMFEFALFAAVASALAAFSYTLTPYRQQLRPKSRVPFFNQLIESKSIFSQSPKFYGFLMISCLSYPILTFLGKLVPISFSEQGLSGQWYAAYNISFGLGSLLTGFLLQQILAKFSLQNTIQYAMFFVALMLFGMSISSEPELLMVFTFGFGFFNAINRIARTNWMHHAIAIEQRGRVDGGLAMFSTLAQSLSYVMIALLSHYQHISMGFAIAAVVVLIASIMMLNLGRTLTGKSSLDMKGATANS</sequence>
<dbReference type="Pfam" id="PF07690">
    <property type="entry name" value="MFS_1"/>
    <property type="match status" value="1"/>
</dbReference>
<evidence type="ECO:0000256" key="5">
    <source>
        <dbReference type="ARBA" id="ARBA00023136"/>
    </source>
</evidence>
<feature type="transmembrane region" description="Helical" evidence="6">
    <location>
        <begin position="36"/>
        <end position="57"/>
    </location>
</feature>
<proteinExistence type="predicted"/>
<dbReference type="Proteomes" id="UP000093173">
    <property type="component" value="Unassembled WGS sequence"/>
</dbReference>
<evidence type="ECO:0000313" key="7">
    <source>
        <dbReference type="EMBL" id="OCH75669.1"/>
    </source>
</evidence>
<dbReference type="CDD" id="cd06173">
    <property type="entry name" value="MFS_MefA_like"/>
    <property type="match status" value="1"/>
</dbReference>
<evidence type="ECO:0000256" key="2">
    <source>
        <dbReference type="ARBA" id="ARBA00022475"/>
    </source>
</evidence>
<dbReference type="EMBL" id="MAJZ01000517">
    <property type="protein sequence ID" value="OCH75669.1"/>
    <property type="molecule type" value="Genomic_DNA"/>
</dbReference>
<gene>
    <name evidence="7" type="ORF">A6E14_01760</name>
</gene>
<feature type="transmembrane region" description="Helical" evidence="6">
    <location>
        <begin position="301"/>
        <end position="319"/>
    </location>
</feature>
<feature type="transmembrane region" description="Helical" evidence="6">
    <location>
        <begin position="213"/>
        <end position="234"/>
    </location>
</feature>
<feature type="transmembrane region" description="Helical" evidence="6">
    <location>
        <begin position="12"/>
        <end position="30"/>
    </location>
</feature>
<reference evidence="8" key="1">
    <citation type="submission" date="2016-06" db="EMBL/GenBank/DDBJ databases">
        <authorList>
            <person name="Hehemann J.-H."/>
            <person name="Arevalo P."/>
            <person name="Datta M.S."/>
            <person name="Polz M.F."/>
        </authorList>
    </citation>
    <scope>NUCLEOTIDE SEQUENCE [LARGE SCALE GENOMIC DNA]</scope>
    <source>
        <strain evidence="8">9CSC122</strain>
    </source>
</reference>
<feature type="transmembrane region" description="Helical" evidence="6">
    <location>
        <begin position="96"/>
        <end position="118"/>
    </location>
</feature>
<organism evidence="7 8">
    <name type="scientific">Vibrio genomosp. F10</name>
    <dbReference type="NCBI Taxonomy" id="723171"/>
    <lineage>
        <taxon>Bacteria</taxon>
        <taxon>Pseudomonadati</taxon>
        <taxon>Pseudomonadota</taxon>
        <taxon>Gammaproteobacteria</taxon>
        <taxon>Vibrionales</taxon>
        <taxon>Vibrionaceae</taxon>
        <taxon>Vibrio</taxon>
    </lineage>
</organism>
<dbReference type="InterPro" id="IPR036259">
    <property type="entry name" value="MFS_trans_sf"/>
</dbReference>
<dbReference type="InterPro" id="IPR011701">
    <property type="entry name" value="MFS"/>
</dbReference>
<dbReference type="GO" id="GO:0022857">
    <property type="term" value="F:transmembrane transporter activity"/>
    <property type="evidence" value="ECO:0007669"/>
    <property type="project" value="InterPro"/>
</dbReference>
<dbReference type="GO" id="GO:0005886">
    <property type="term" value="C:plasma membrane"/>
    <property type="evidence" value="ECO:0007669"/>
    <property type="project" value="UniProtKB-SubCell"/>
</dbReference>
<keyword evidence="2" id="KW-1003">Cell membrane</keyword>
<feature type="transmembrane region" description="Helical" evidence="6">
    <location>
        <begin position="340"/>
        <end position="358"/>
    </location>
</feature>
<accession>A0A1B9QYF8</accession>
<dbReference type="AlphaFoldDB" id="A0A1B9QYF8"/>
<keyword evidence="3 6" id="KW-0812">Transmembrane</keyword>
<dbReference type="PANTHER" id="PTHR23513:SF11">
    <property type="entry name" value="STAPHYLOFERRIN A TRANSPORTER"/>
    <property type="match status" value="1"/>
</dbReference>
<dbReference type="PANTHER" id="PTHR23513">
    <property type="entry name" value="INTEGRAL MEMBRANE EFFLUX PROTEIN-RELATED"/>
    <property type="match status" value="1"/>
</dbReference>
<feature type="transmembrane region" description="Helical" evidence="6">
    <location>
        <begin position="69"/>
        <end position="90"/>
    </location>
</feature>
<feature type="transmembrane region" description="Helical" evidence="6">
    <location>
        <begin position="246"/>
        <end position="266"/>
    </location>
</feature>
<evidence type="ECO:0000256" key="3">
    <source>
        <dbReference type="ARBA" id="ARBA00022692"/>
    </source>
</evidence>
<evidence type="ECO:0000256" key="4">
    <source>
        <dbReference type="ARBA" id="ARBA00022989"/>
    </source>
</evidence>